<proteinExistence type="inferred from homology"/>
<dbReference type="SUPFAM" id="SSF51445">
    <property type="entry name" value="(Trans)glycosidases"/>
    <property type="match status" value="1"/>
</dbReference>
<dbReference type="EMBL" id="JABSTR010003200">
    <property type="protein sequence ID" value="KAH9384812.1"/>
    <property type="molecule type" value="Genomic_DNA"/>
</dbReference>
<feature type="domain" description="Alpha-amylase C-terminal" evidence="4">
    <location>
        <begin position="166"/>
        <end position="254"/>
    </location>
</feature>
<dbReference type="GO" id="GO:0043169">
    <property type="term" value="F:cation binding"/>
    <property type="evidence" value="ECO:0007669"/>
    <property type="project" value="InterPro"/>
</dbReference>
<evidence type="ECO:0000259" key="4">
    <source>
        <dbReference type="SMART" id="SM00632"/>
    </source>
</evidence>
<protein>
    <recommendedName>
        <fullName evidence="3">alpha-amylase</fullName>
        <ecNumber evidence="3">3.2.1.1</ecNumber>
    </recommendedName>
</protein>
<accession>A0A9J6HBQ9</accession>
<dbReference type="OrthoDB" id="550577at2759"/>
<dbReference type="InterPro" id="IPR017853">
    <property type="entry name" value="GH"/>
</dbReference>
<evidence type="ECO:0000313" key="5">
    <source>
        <dbReference type="EMBL" id="KAH9384812.1"/>
    </source>
</evidence>
<dbReference type="Gene3D" id="2.60.40.1180">
    <property type="entry name" value="Golgi alpha-mannosidase II"/>
    <property type="match status" value="1"/>
</dbReference>
<dbReference type="EC" id="3.2.1.1" evidence="3"/>
<dbReference type="SMART" id="SM00632">
    <property type="entry name" value="Aamy_C"/>
    <property type="match status" value="1"/>
</dbReference>
<dbReference type="OMA" id="SYHWPRD"/>
<dbReference type="VEuPathDB" id="VectorBase:HLOH_063044"/>
<dbReference type="InterPro" id="IPR013780">
    <property type="entry name" value="Glyco_hydro_b"/>
</dbReference>
<dbReference type="Pfam" id="PF02806">
    <property type="entry name" value="Alpha-amylase_C"/>
    <property type="match status" value="1"/>
</dbReference>
<dbReference type="GO" id="GO:0005975">
    <property type="term" value="P:carbohydrate metabolic process"/>
    <property type="evidence" value="ECO:0007669"/>
    <property type="project" value="InterPro"/>
</dbReference>
<name>A0A9J6HBQ9_HAELO</name>
<organism evidence="5 6">
    <name type="scientific">Haemaphysalis longicornis</name>
    <name type="common">Bush tick</name>
    <dbReference type="NCBI Taxonomy" id="44386"/>
    <lineage>
        <taxon>Eukaryota</taxon>
        <taxon>Metazoa</taxon>
        <taxon>Ecdysozoa</taxon>
        <taxon>Arthropoda</taxon>
        <taxon>Chelicerata</taxon>
        <taxon>Arachnida</taxon>
        <taxon>Acari</taxon>
        <taxon>Parasitiformes</taxon>
        <taxon>Ixodida</taxon>
        <taxon>Ixodoidea</taxon>
        <taxon>Ixodidae</taxon>
        <taxon>Haemaphysalinae</taxon>
        <taxon>Haemaphysalis</taxon>
    </lineage>
</organism>
<comment type="catalytic activity">
    <reaction evidence="1">
        <text>Endohydrolysis of (1-&gt;4)-alpha-D-glucosidic linkages in polysaccharides containing three or more (1-&gt;4)-alpha-linked D-glucose units.</text>
        <dbReference type="EC" id="3.2.1.1"/>
    </reaction>
</comment>
<dbReference type="GO" id="GO:0004556">
    <property type="term" value="F:alpha-amylase activity"/>
    <property type="evidence" value="ECO:0007669"/>
    <property type="project" value="UniProtKB-EC"/>
</dbReference>
<dbReference type="PANTHER" id="PTHR43447">
    <property type="entry name" value="ALPHA-AMYLASE"/>
    <property type="match status" value="1"/>
</dbReference>
<sequence length="260" mass="29135">MAITGSSSFQITSAVFFFCAKGAVVRKSGGELLAYLRQFGEAWGFLPSNDALVFIDNHDNQRGHGGAGSVLTFFEPRLYKMATAFMLAWPYGVPRVMSSYHWPRDFRDGKDQNDWIGPPTDSEWRIQNVLRHPDDTCGNGWVCEHRWRQIYNLVELRNAAGNAPVTNWWDNGYQAIGFGRGNASFIVINNENFILEHVFQTFLPAGTYCDVISGSKTSTGCSGRSFYVNEAGKVAIKVDNAWEDPMVALHTRVSMCKILL</sequence>
<dbReference type="Proteomes" id="UP000821853">
    <property type="component" value="Unassembled WGS sequence"/>
</dbReference>
<gene>
    <name evidence="5" type="ORF">HPB48_026828</name>
</gene>
<dbReference type="InterPro" id="IPR031319">
    <property type="entry name" value="A-amylase_C"/>
</dbReference>
<dbReference type="Gene3D" id="3.20.20.80">
    <property type="entry name" value="Glycosidases"/>
    <property type="match status" value="1"/>
</dbReference>
<evidence type="ECO:0000256" key="2">
    <source>
        <dbReference type="ARBA" id="ARBA00008061"/>
    </source>
</evidence>
<dbReference type="AlphaFoldDB" id="A0A9J6HBQ9"/>
<evidence type="ECO:0000256" key="1">
    <source>
        <dbReference type="ARBA" id="ARBA00000548"/>
    </source>
</evidence>
<comment type="similarity">
    <text evidence="2">Belongs to the glycosyl hydrolase 13 family.</text>
</comment>
<evidence type="ECO:0000313" key="6">
    <source>
        <dbReference type="Proteomes" id="UP000821853"/>
    </source>
</evidence>
<comment type="caution">
    <text evidence="5">The sequence shown here is derived from an EMBL/GenBank/DDBJ whole genome shotgun (WGS) entry which is preliminary data.</text>
</comment>
<reference evidence="5 6" key="1">
    <citation type="journal article" date="2020" name="Cell">
        <title>Large-Scale Comparative Analyses of Tick Genomes Elucidate Their Genetic Diversity and Vector Capacities.</title>
        <authorList>
            <consortium name="Tick Genome and Microbiome Consortium (TIGMIC)"/>
            <person name="Jia N."/>
            <person name="Wang J."/>
            <person name="Shi W."/>
            <person name="Du L."/>
            <person name="Sun Y."/>
            <person name="Zhan W."/>
            <person name="Jiang J.F."/>
            <person name="Wang Q."/>
            <person name="Zhang B."/>
            <person name="Ji P."/>
            <person name="Bell-Sakyi L."/>
            <person name="Cui X.M."/>
            <person name="Yuan T.T."/>
            <person name="Jiang B.G."/>
            <person name="Yang W.F."/>
            <person name="Lam T.T."/>
            <person name="Chang Q.C."/>
            <person name="Ding S.J."/>
            <person name="Wang X.J."/>
            <person name="Zhu J.G."/>
            <person name="Ruan X.D."/>
            <person name="Zhao L."/>
            <person name="Wei J.T."/>
            <person name="Ye R.Z."/>
            <person name="Que T.C."/>
            <person name="Du C.H."/>
            <person name="Zhou Y.H."/>
            <person name="Cheng J.X."/>
            <person name="Dai P.F."/>
            <person name="Guo W.B."/>
            <person name="Han X.H."/>
            <person name="Huang E.J."/>
            <person name="Li L.F."/>
            <person name="Wei W."/>
            <person name="Gao Y.C."/>
            <person name="Liu J.Z."/>
            <person name="Shao H.Z."/>
            <person name="Wang X."/>
            <person name="Wang C.C."/>
            <person name="Yang T.C."/>
            <person name="Huo Q.B."/>
            <person name="Li W."/>
            <person name="Chen H.Y."/>
            <person name="Chen S.E."/>
            <person name="Zhou L.G."/>
            <person name="Ni X.B."/>
            <person name="Tian J.H."/>
            <person name="Sheng Y."/>
            <person name="Liu T."/>
            <person name="Pan Y.S."/>
            <person name="Xia L.Y."/>
            <person name="Li J."/>
            <person name="Zhao F."/>
            <person name="Cao W.C."/>
        </authorList>
    </citation>
    <scope>NUCLEOTIDE SEQUENCE [LARGE SCALE GENOMIC DNA]</scope>
    <source>
        <strain evidence="5">HaeL-2018</strain>
    </source>
</reference>
<dbReference type="SUPFAM" id="SSF51011">
    <property type="entry name" value="Glycosyl hydrolase domain"/>
    <property type="match status" value="1"/>
</dbReference>
<dbReference type="InterPro" id="IPR006048">
    <property type="entry name" value="A-amylase/branching_C"/>
</dbReference>
<evidence type="ECO:0000256" key="3">
    <source>
        <dbReference type="ARBA" id="ARBA00012595"/>
    </source>
</evidence>
<keyword evidence="6" id="KW-1185">Reference proteome</keyword>